<gene>
    <name evidence="4" type="ORF">Nmn1133_13935</name>
</gene>
<protein>
    <submittedName>
        <fullName evidence="4">Helix-turn-helix domain-containing protein</fullName>
    </submittedName>
</protein>
<organism evidence="4 5">
    <name type="scientific">Halosegnis longus</name>
    <dbReference type="NCBI Taxonomy" id="2216012"/>
    <lineage>
        <taxon>Archaea</taxon>
        <taxon>Methanobacteriati</taxon>
        <taxon>Methanobacteriota</taxon>
        <taxon>Stenosarchaea group</taxon>
        <taxon>Halobacteria</taxon>
        <taxon>Halobacteriales</taxon>
        <taxon>Natronomonadaceae</taxon>
        <taxon>Halosegnis</taxon>
    </lineage>
</organism>
<keyword evidence="5" id="KW-1185">Reference proteome</keyword>
<dbReference type="AlphaFoldDB" id="A0AAJ4R5Y0"/>
<evidence type="ECO:0000256" key="2">
    <source>
        <dbReference type="ARBA" id="ARBA00023163"/>
    </source>
</evidence>
<dbReference type="PANTHER" id="PTHR34236:SF1">
    <property type="entry name" value="DIMETHYL SULFOXIDE REDUCTASE TRANSCRIPTIONAL ACTIVATOR"/>
    <property type="match status" value="1"/>
</dbReference>
<proteinExistence type="predicted"/>
<feature type="domain" description="HTH bat-type" evidence="3">
    <location>
        <begin position="144"/>
        <end position="195"/>
    </location>
</feature>
<dbReference type="Gene3D" id="1.10.10.10">
    <property type="entry name" value="Winged helix-like DNA-binding domain superfamily/Winged helix DNA-binding domain"/>
    <property type="match status" value="1"/>
</dbReference>
<keyword evidence="2" id="KW-0804">Transcription</keyword>
<dbReference type="Proteomes" id="UP000270581">
    <property type="component" value="Unassembled WGS sequence"/>
</dbReference>
<comment type="caution">
    <text evidence="4">The sequence shown here is derived from an EMBL/GenBank/DDBJ whole genome shotgun (WGS) entry which is preliminary data.</text>
</comment>
<sequence>MFQATIHLQQKKDCVLSEFAEEFNVSFKIAIEELHDHHVTFVIELQHCPDEITDFFTSSEQVKHFEQLDEGSYLVTKESCGAYSAVDRNHGILRRQNVITANRREYTVLFFRREDLKAMIDDFKQTGEVTLGKLSKFNESTAGLTDRQFEVIECALNEGYFEWPRDASSEEISEKLNISRATFLEHLRKAQSKLLTDAIEEDKRANQPGYIEPETH</sequence>
<accession>A0AAJ4R5Y0</accession>
<dbReference type="InterPro" id="IPR036388">
    <property type="entry name" value="WH-like_DNA-bd_sf"/>
</dbReference>
<name>A0AAJ4R5Y0_9EURY</name>
<evidence type="ECO:0000313" key="4">
    <source>
        <dbReference type="EMBL" id="RNJ22038.1"/>
    </source>
</evidence>
<keyword evidence="1" id="KW-0805">Transcription regulation</keyword>
<dbReference type="Pfam" id="PF04967">
    <property type="entry name" value="HTH_10"/>
    <property type="match status" value="1"/>
</dbReference>
<dbReference type="PANTHER" id="PTHR34236">
    <property type="entry name" value="DIMETHYL SULFOXIDE REDUCTASE TRANSCRIPTIONAL ACTIVATOR"/>
    <property type="match status" value="1"/>
</dbReference>
<dbReference type="RefSeq" id="WP_123124830.1">
    <property type="nucleotide sequence ID" value="NZ_RJJC01000003.1"/>
</dbReference>
<evidence type="ECO:0000313" key="5">
    <source>
        <dbReference type="Proteomes" id="UP000270581"/>
    </source>
</evidence>
<reference evidence="4 5" key="1">
    <citation type="submission" date="2018-11" db="EMBL/GenBank/DDBJ databases">
        <title>Genome sequences of Natronomonas sp. CBA1133.</title>
        <authorList>
            <person name="Roh S.W."/>
            <person name="Cha I.-T."/>
        </authorList>
    </citation>
    <scope>NUCLEOTIDE SEQUENCE [LARGE SCALE GENOMIC DNA]</scope>
    <source>
        <strain evidence="4 5">CBA1133</strain>
    </source>
</reference>
<evidence type="ECO:0000259" key="3">
    <source>
        <dbReference type="Pfam" id="PF04967"/>
    </source>
</evidence>
<evidence type="ECO:0000256" key="1">
    <source>
        <dbReference type="ARBA" id="ARBA00023015"/>
    </source>
</evidence>
<dbReference type="InterPro" id="IPR007050">
    <property type="entry name" value="HTH_bacterioopsin"/>
</dbReference>
<dbReference type="EMBL" id="RJJC01000003">
    <property type="protein sequence ID" value="RNJ22038.1"/>
    <property type="molecule type" value="Genomic_DNA"/>
</dbReference>